<organism evidence="2">
    <name type="scientific">Orpheovirus IHUMI-LCC2</name>
    <dbReference type="NCBI Taxonomy" id="2023057"/>
    <lineage>
        <taxon>Viruses</taxon>
        <taxon>Varidnaviria</taxon>
        <taxon>Bamfordvirae</taxon>
        <taxon>Nucleocytoviricota</taxon>
        <taxon>Megaviricetes</taxon>
        <taxon>Pimascovirales</taxon>
        <taxon>Ocovirineae</taxon>
        <taxon>Orpheoviridae</taxon>
        <taxon>Alphaorpheovirus</taxon>
        <taxon>Alphaorpheovirus massiliense</taxon>
    </lineage>
</organism>
<dbReference type="OrthoDB" id="29043at10239"/>
<dbReference type="RefSeq" id="YP_009448286.1">
    <property type="nucleotide sequence ID" value="NC_036594.1"/>
</dbReference>
<evidence type="ECO:0000313" key="3">
    <source>
        <dbReference type="Proteomes" id="UP000236316"/>
    </source>
</evidence>
<sequence length="300" mass="35115">MYKFCKIINSRISIKHNNYYNKRGERLYTMSELPSKNRNTYFYIISNDVYSSKNMYKVGFHTGSIKDLEKRYKTYLITPIVEFIIRASRKDEKNLLTILKHKIVENSEWVNMDIDTLRIIALQYFNKSTIPPSHSSNTGILTSLSNTLSKLWSYNNTNNIKNDDLDKVHNGNDEINKKTNTKTDNKNNNANDEINKKTNNTKIDKNNNNETKKKTKNGTKDNEIDKYLDDNILEKFNNMKITGGRRGEREMTKLELLTLINDIGLTSKDDMTIKELKGMVIEYVNTKSKKYKNKLFLDTR</sequence>
<evidence type="ECO:0000313" key="2">
    <source>
        <dbReference type="EMBL" id="SNW61984.1"/>
    </source>
</evidence>
<name>A0A2I2L379_9VIRU</name>
<dbReference type="EMBL" id="LT906555">
    <property type="protein sequence ID" value="SNW61984.1"/>
    <property type="molecule type" value="Genomic_DNA"/>
</dbReference>
<accession>A0A2I2L379</accession>
<feature type="compositionally biased region" description="Basic and acidic residues" evidence="1">
    <location>
        <begin position="162"/>
        <end position="185"/>
    </location>
</feature>
<gene>
    <name evidence="2" type="ORF">ORPV_80</name>
</gene>
<dbReference type="GeneID" id="35382617"/>
<proteinExistence type="predicted"/>
<feature type="compositionally biased region" description="Low complexity" evidence="1">
    <location>
        <begin position="186"/>
        <end position="201"/>
    </location>
</feature>
<protein>
    <submittedName>
        <fullName evidence="2">T5orf172 domain-containing protein</fullName>
    </submittedName>
</protein>
<reference evidence="2" key="1">
    <citation type="submission" date="2017-08" db="EMBL/GenBank/DDBJ databases">
        <authorList>
            <consortium name="Urmite Genomes"/>
        </authorList>
    </citation>
    <scope>NUCLEOTIDE SEQUENCE [LARGE SCALE GENOMIC DNA]</scope>
    <source>
        <strain evidence="2">IHUMI-LCC2</strain>
    </source>
</reference>
<dbReference type="KEGG" id="vg:35382617"/>
<dbReference type="Proteomes" id="UP000236316">
    <property type="component" value="Segment"/>
</dbReference>
<keyword evidence="3" id="KW-1185">Reference proteome</keyword>
<evidence type="ECO:0000256" key="1">
    <source>
        <dbReference type="SAM" id="MobiDB-lite"/>
    </source>
</evidence>
<feature type="region of interest" description="Disordered" evidence="1">
    <location>
        <begin position="162"/>
        <end position="220"/>
    </location>
</feature>
<feature type="compositionally biased region" description="Basic and acidic residues" evidence="1">
    <location>
        <begin position="202"/>
        <end position="220"/>
    </location>
</feature>